<evidence type="ECO:0000313" key="2">
    <source>
        <dbReference type="Proteomes" id="UP001054837"/>
    </source>
</evidence>
<reference evidence="1 2" key="1">
    <citation type="submission" date="2021-06" db="EMBL/GenBank/DDBJ databases">
        <title>Caerostris darwini draft genome.</title>
        <authorList>
            <person name="Kono N."/>
            <person name="Arakawa K."/>
        </authorList>
    </citation>
    <scope>NUCLEOTIDE SEQUENCE [LARGE SCALE GENOMIC DNA]</scope>
</reference>
<proteinExistence type="predicted"/>
<accession>A0AAV4UYD6</accession>
<dbReference type="AlphaFoldDB" id="A0AAV4UYD6"/>
<dbReference type="EMBL" id="BPLQ01012117">
    <property type="protein sequence ID" value="GIY62669.1"/>
    <property type="molecule type" value="Genomic_DNA"/>
</dbReference>
<evidence type="ECO:0000313" key="1">
    <source>
        <dbReference type="EMBL" id="GIY62669.1"/>
    </source>
</evidence>
<keyword evidence="2" id="KW-1185">Reference proteome</keyword>
<evidence type="ECO:0008006" key="3">
    <source>
        <dbReference type="Google" id="ProtNLM"/>
    </source>
</evidence>
<dbReference type="Proteomes" id="UP001054837">
    <property type="component" value="Unassembled WGS sequence"/>
</dbReference>
<comment type="caution">
    <text evidence="1">The sequence shown here is derived from an EMBL/GenBank/DDBJ whole genome shotgun (WGS) entry which is preliminary data.</text>
</comment>
<sequence>MSIENKHMEIAVCVEMNEMDPEIGSTIEEVEWKKLKIARLKDGYADGKFMGSQTAKESGEKHGFAKGLEDSFNYTLSMAMGLLGVNQCILRNLKSPLLPRAKEIKISLDNFMKKYNNLRMTEVQFRNESFQEESNFDVSDVQDENSNVPATETQHESTLLFPKFIHTKNLTVEDLSRLKSEVLEFLQQCHQPMLLDQMTRIFENLGHLLMQSTLNDQNNTDISSKKLSEST</sequence>
<protein>
    <recommendedName>
        <fullName evidence="3">Essential protein Yae1 N-terminal domain-containing protein</fullName>
    </recommendedName>
</protein>
<gene>
    <name evidence="1" type="primary">AVEN_153747_1</name>
    <name evidence="1" type="ORF">CDAR_9061</name>
</gene>
<name>A0AAV4UYD6_9ARAC</name>
<organism evidence="1 2">
    <name type="scientific">Caerostris darwini</name>
    <dbReference type="NCBI Taxonomy" id="1538125"/>
    <lineage>
        <taxon>Eukaryota</taxon>
        <taxon>Metazoa</taxon>
        <taxon>Ecdysozoa</taxon>
        <taxon>Arthropoda</taxon>
        <taxon>Chelicerata</taxon>
        <taxon>Arachnida</taxon>
        <taxon>Araneae</taxon>
        <taxon>Araneomorphae</taxon>
        <taxon>Entelegynae</taxon>
        <taxon>Araneoidea</taxon>
        <taxon>Araneidae</taxon>
        <taxon>Caerostris</taxon>
    </lineage>
</organism>